<feature type="binding site" evidence="11">
    <location>
        <position position="288"/>
    </location>
    <ligand>
        <name>ATP</name>
        <dbReference type="ChEBI" id="CHEBI:30616"/>
    </ligand>
</feature>
<keyword evidence="5 11" id="KW-0547">Nucleotide-binding</keyword>
<evidence type="ECO:0000256" key="7">
    <source>
        <dbReference type="ARBA" id="ARBA00022884"/>
    </source>
</evidence>
<comment type="subcellular location">
    <subcellularLocation>
        <location evidence="1 11">Cytoplasm</location>
    </subcellularLocation>
</comment>
<organism evidence="14 15">
    <name type="scientific">Pyrobaculum aerophilum</name>
    <dbReference type="NCBI Taxonomy" id="13773"/>
    <lineage>
        <taxon>Archaea</taxon>
        <taxon>Thermoproteota</taxon>
        <taxon>Thermoprotei</taxon>
        <taxon>Thermoproteales</taxon>
        <taxon>Thermoproteaceae</taxon>
        <taxon>Pyrobaculum</taxon>
    </lineage>
</organism>
<dbReference type="GO" id="GO:0000049">
    <property type="term" value="F:tRNA binding"/>
    <property type="evidence" value="ECO:0007669"/>
    <property type="project" value="UniProtKB-UniRule"/>
</dbReference>
<dbReference type="CDD" id="cd01712">
    <property type="entry name" value="PPase_ThiI"/>
    <property type="match status" value="1"/>
</dbReference>
<dbReference type="GO" id="GO:0004810">
    <property type="term" value="F:CCA tRNA nucleotidyltransferase activity"/>
    <property type="evidence" value="ECO:0007669"/>
    <property type="project" value="InterPro"/>
</dbReference>
<feature type="binding site" evidence="11">
    <location>
        <begin position="176"/>
        <end position="177"/>
    </location>
    <ligand>
        <name>ATP</name>
        <dbReference type="ChEBI" id="CHEBI:30616"/>
    </ligand>
</feature>
<evidence type="ECO:0000313" key="14">
    <source>
        <dbReference type="EMBL" id="HII47488.1"/>
    </source>
</evidence>
<dbReference type="InterPro" id="IPR049962">
    <property type="entry name" value="THUMP_ThiI"/>
</dbReference>
<evidence type="ECO:0000256" key="2">
    <source>
        <dbReference type="ARBA" id="ARBA00022490"/>
    </source>
</evidence>
<comment type="pathway">
    <text evidence="11">Cofactor biosynthesis; thiamine diphosphate biosynthesis.</text>
</comment>
<feature type="domain" description="THUMP" evidence="13">
    <location>
        <begin position="56"/>
        <end position="158"/>
    </location>
</feature>
<protein>
    <recommendedName>
        <fullName evidence="11">tRNA sulfurtransferase</fullName>
        <ecNumber evidence="11">2.8.1.4</ecNumber>
    </recommendedName>
    <alternativeName>
        <fullName evidence="11">Sulfur carrier protein ThiS sulfurtransferase</fullName>
    </alternativeName>
    <alternativeName>
        <fullName evidence="11">Thiamine biosynthesis protein ThiI</fullName>
    </alternativeName>
    <alternativeName>
        <fullName evidence="11">tRNA 4-thiouridine synthase</fullName>
    </alternativeName>
</protein>
<dbReference type="GO" id="GO:0005829">
    <property type="term" value="C:cytosol"/>
    <property type="evidence" value="ECO:0007669"/>
    <property type="project" value="TreeGrafter"/>
</dbReference>
<dbReference type="SMR" id="A0A832WGS1"/>
<dbReference type="EMBL" id="DUJP01000030">
    <property type="protein sequence ID" value="HII47488.1"/>
    <property type="molecule type" value="Genomic_DNA"/>
</dbReference>
<comment type="caution">
    <text evidence="11">Lacks conserved residue(s) required for the propagation of feature annotation.</text>
</comment>
<dbReference type="Pfam" id="PF02926">
    <property type="entry name" value="THUMP"/>
    <property type="match status" value="1"/>
</dbReference>
<dbReference type="InterPro" id="IPR036873">
    <property type="entry name" value="Rhodanese-like_dom_sf"/>
</dbReference>
<gene>
    <name evidence="11 14" type="primary">thiI</name>
    <name evidence="14" type="ORF">HA333_08625</name>
</gene>
<feature type="active site" description="Cysteine persulfide intermediate" evidence="11">
    <location>
        <position position="444"/>
    </location>
</feature>
<dbReference type="GeneID" id="1464099"/>
<comment type="catalytic activity">
    <reaction evidence="11">
        <text>[ThiI sulfur-carrier protein]-S-sulfanyl-L-cysteine + a uridine in tRNA + 2 reduced [2Fe-2S]-[ferredoxin] + ATP + H(+) = [ThiI sulfur-carrier protein]-L-cysteine + a 4-thiouridine in tRNA + 2 oxidized [2Fe-2S]-[ferredoxin] + AMP + diphosphate</text>
        <dbReference type="Rhea" id="RHEA:24176"/>
        <dbReference type="Rhea" id="RHEA-COMP:10000"/>
        <dbReference type="Rhea" id="RHEA-COMP:10001"/>
        <dbReference type="Rhea" id="RHEA-COMP:13337"/>
        <dbReference type="Rhea" id="RHEA-COMP:13338"/>
        <dbReference type="Rhea" id="RHEA-COMP:13339"/>
        <dbReference type="Rhea" id="RHEA-COMP:13340"/>
        <dbReference type="ChEBI" id="CHEBI:15378"/>
        <dbReference type="ChEBI" id="CHEBI:29950"/>
        <dbReference type="ChEBI" id="CHEBI:30616"/>
        <dbReference type="ChEBI" id="CHEBI:33019"/>
        <dbReference type="ChEBI" id="CHEBI:33737"/>
        <dbReference type="ChEBI" id="CHEBI:33738"/>
        <dbReference type="ChEBI" id="CHEBI:61963"/>
        <dbReference type="ChEBI" id="CHEBI:65315"/>
        <dbReference type="ChEBI" id="CHEBI:136798"/>
        <dbReference type="ChEBI" id="CHEBI:456215"/>
        <dbReference type="EC" id="2.8.1.4"/>
    </reaction>
</comment>
<keyword evidence="7 11" id="KW-0694">RNA-binding</keyword>
<dbReference type="PANTHER" id="PTHR43209">
    <property type="entry name" value="TRNA SULFURTRANSFERASE"/>
    <property type="match status" value="1"/>
</dbReference>
<dbReference type="Pfam" id="PF02568">
    <property type="entry name" value="ThiI"/>
    <property type="match status" value="1"/>
</dbReference>
<dbReference type="AlphaFoldDB" id="A0A832WGS1"/>
<name>A0A832WGS1_9CREN</name>
<dbReference type="Pfam" id="PF22025">
    <property type="entry name" value="ThiI_fer"/>
    <property type="match status" value="1"/>
</dbReference>
<comment type="similarity">
    <text evidence="11">Belongs to the ThiI family.</text>
</comment>
<keyword evidence="2 11" id="KW-0963">Cytoplasm</keyword>
<dbReference type="SMART" id="SM00450">
    <property type="entry name" value="RHOD"/>
    <property type="match status" value="1"/>
</dbReference>
<evidence type="ECO:0000256" key="5">
    <source>
        <dbReference type="ARBA" id="ARBA00022741"/>
    </source>
</evidence>
<reference evidence="14" key="1">
    <citation type="journal article" date="2020" name="bioRxiv">
        <title>A rank-normalized archaeal taxonomy based on genome phylogeny resolves widespread incomplete and uneven classifications.</title>
        <authorList>
            <person name="Rinke C."/>
            <person name="Chuvochina M."/>
            <person name="Mussig A.J."/>
            <person name="Chaumeil P.-A."/>
            <person name="Waite D.W."/>
            <person name="Whitman W.B."/>
            <person name="Parks D.H."/>
            <person name="Hugenholtz P."/>
        </authorList>
    </citation>
    <scope>NUCLEOTIDE SEQUENCE</scope>
    <source>
        <strain evidence="14">UBA8839</strain>
    </source>
</reference>
<evidence type="ECO:0000256" key="8">
    <source>
        <dbReference type="ARBA" id="ARBA00022977"/>
    </source>
</evidence>
<accession>A0A832WGS1</accession>
<dbReference type="InterPro" id="IPR003720">
    <property type="entry name" value="tRNA_STrfase"/>
</dbReference>
<dbReference type="InterPro" id="IPR050102">
    <property type="entry name" value="tRNA_sulfurtransferase_ThiI"/>
</dbReference>
<comment type="catalytic activity">
    <reaction evidence="11">
        <text>[ThiS sulfur-carrier protein]-C-terminal Gly-Gly-AMP + S-sulfanyl-L-cysteinyl-[cysteine desulfurase] + AH2 = [ThiS sulfur-carrier protein]-C-terminal-Gly-aminoethanethioate + L-cysteinyl-[cysteine desulfurase] + A + AMP + 2 H(+)</text>
        <dbReference type="Rhea" id="RHEA:43340"/>
        <dbReference type="Rhea" id="RHEA-COMP:12157"/>
        <dbReference type="Rhea" id="RHEA-COMP:12158"/>
        <dbReference type="Rhea" id="RHEA-COMP:12910"/>
        <dbReference type="Rhea" id="RHEA-COMP:19908"/>
        <dbReference type="ChEBI" id="CHEBI:13193"/>
        <dbReference type="ChEBI" id="CHEBI:15378"/>
        <dbReference type="ChEBI" id="CHEBI:17499"/>
        <dbReference type="ChEBI" id="CHEBI:29950"/>
        <dbReference type="ChEBI" id="CHEBI:61963"/>
        <dbReference type="ChEBI" id="CHEBI:90618"/>
        <dbReference type="ChEBI" id="CHEBI:232372"/>
        <dbReference type="ChEBI" id="CHEBI:456215"/>
    </reaction>
</comment>
<dbReference type="SUPFAM" id="SSF52821">
    <property type="entry name" value="Rhodanese/Cell cycle control phosphatase"/>
    <property type="match status" value="1"/>
</dbReference>
<evidence type="ECO:0000259" key="12">
    <source>
        <dbReference type="PROSITE" id="PS50206"/>
    </source>
</evidence>
<dbReference type="EC" id="2.8.1.4" evidence="11"/>
<evidence type="ECO:0000259" key="13">
    <source>
        <dbReference type="PROSITE" id="PS51165"/>
    </source>
</evidence>
<dbReference type="GO" id="GO:0002937">
    <property type="term" value="P:tRNA 4-thiouridine biosynthesis"/>
    <property type="evidence" value="ECO:0007669"/>
    <property type="project" value="TreeGrafter"/>
</dbReference>
<evidence type="ECO:0000256" key="11">
    <source>
        <dbReference type="HAMAP-Rule" id="MF_00021"/>
    </source>
</evidence>
<dbReference type="PROSITE" id="PS50206">
    <property type="entry name" value="RHODANESE_3"/>
    <property type="match status" value="1"/>
</dbReference>
<dbReference type="GO" id="GO:0009229">
    <property type="term" value="P:thiamine diphosphate biosynthetic process"/>
    <property type="evidence" value="ECO:0007669"/>
    <property type="project" value="UniProtKB-UniRule"/>
</dbReference>
<keyword evidence="3 11" id="KW-0820">tRNA-binding</keyword>
<dbReference type="SUPFAM" id="SSF143437">
    <property type="entry name" value="THUMP domain-like"/>
    <property type="match status" value="1"/>
</dbReference>
<feature type="binding site" evidence="11">
    <location>
        <position position="279"/>
    </location>
    <ligand>
        <name>ATP</name>
        <dbReference type="ChEBI" id="CHEBI:30616"/>
    </ligand>
</feature>
<sequence>MEVVIIRVGELTVKRGLTRAEMERLLLRAAREAAEECGGARFEKEPGRIYAYGDVNCLKKALSKVFGVKSVSPARVITYQKITDIALEAADLWSGIVAGKRFAVRVHRVGEHAFTSREVAAEVGAVLVAAGGRVDLEDPELEFYIEIRGNRAYFYTEVIEGPGGLPLGSEGKVLALVSAGIDSPVAAWMLMRRGAHVDVLYCNLGGTITLRHALEVIKRLLAWSYGYNARVIIADCGPVARAMRRGVREELWNIAFKRALYRIGVEIAKRLGAIALATGESLGQVSSQTLQALAAVEAGIDMPILRPLIGMDKDEIVKHAQKIGTYELSAKLPEYCAVFSRRPRKWALREEVEAIDLALYDAITEVVNNAKIVRKRELDEFIKALTPPHDIEIDSAPEGAVIVDLRDEESYKKWHLPGAVRAGVDDVLALVDKLGRDKTYVFYCYSGGLSLDVAESLRKLGIKAYSLRRTRNAVPPSSQGERGN</sequence>
<comment type="function">
    <text evidence="11">Catalyzes the ATP-dependent transfer of a sulfur to tRNA to produce 4-thiouridine in position 8 of tRNAs, which functions as a near-UV photosensor. Also catalyzes the transfer of sulfur to the sulfur carrier protein ThiS, forming ThiS-thiocarboxylate. This is a step in the synthesis of thiazole, in the thiamine biosynthesis pathway. The sulfur is donated as persulfide by IscS.</text>
</comment>
<dbReference type="OMA" id="SMPEFCG"/>
<keyword evidence="6 11" id="KW-0067">ATP-binding</keyword>
<keyword evidence="4 11" id="KW-0808">Transferase</keyword>
<evidence type="ECO:0000313" key="15">
    <source>
        <dbReference type="Proteomes" id="UP000651120"/>
    </source>
</evidence>
<dbReference type="PANTHER" id="PTHR43209:SF1">
    <property type="entry name" value="TRNA SULFURTRANSFERASE"/>
    <property type="match status" value="1"/>
</dbReference>
<dbReference type="CDD" id="cd00158">
    <property type="entry name" value="RHOD"/>
    <property type="match status" value="1"/>
</dbReference>
<evidence type="ECO:0000256" key="9">
    <source>
        <dbReference type="ARBA" id="ARBA00023157"/>
    </source>
</evidence>
<evidence type="ECO:0000256" key="10">
    <source>
        <dbReference type="ARBA" id="ARBA00023284"/>
    </source>
</evidence>
<dbReference type="InterPro" id="IPR014729">
    <property type="entry name" value="Rossmann-like_a/b/a_fold"/>
</dbReference>
<comment type="caution">
    <text evidence="14">The sequence shown here is derived from an EMBL/GenBank/DDBJ whole genome shotgun (WGS) entry which is preliminary data.</text>
</comment>
<dbReference type="Gene3D" id="3.40.250.10">
    <property type="entry name" value="Rhodanese-like domain"/>
    <property type="match status" value="1"/>
</dbReference>
<dbReference type="InterPro" id="IPR004114">
    <property type="entry name" value="THUMP_dom"/>
</dbReference>
<evidence type="ECO:0000256" key="6">
    <source>
        <dbReference type="ARBA" id="ARBA00022840"/>
    </source>
</evidence>
<dbReference type="GO" id="GO:0005524">
    <property type="term" value="F:ATP binding"/>
    <property type="evidence" value="ECO:0007669"/>
    <property type="project" value="UniProtKB-UniRule"/>
</dbReference>
<keyword evidence="10" id="KW-0676">Redox-active center</keyword>
<evidence type="ECO:0000256" key="3">
    <source>
        <dbReference type="ARBA" id="ARBA00022555"/>
    </source>
</evidence>
<dbReference type="NCBIfam" id="TIGR00342">
    <property type="entry name" value="tRNA uracil 4-sulfurtransferase ThiI"/>
    <property type="match status" value="1"/>
</dbReference>
<dbReference type="InterPro" id="IPR049961">
    <property type="entry name" value="ThiI_N"/>
</dbReference>
<dbReference type="UniPathway" id="UPA00060"/>
<dbReference type="Gene3D" id="3.30.2130.30">
    <property type="match status" value="1"/>
</dbReference>
<proteinExistence type="inferred from homology"/>
<dbReference type="HAMAP" id="MF_00021">
    <property type="entry name" value="ThiI"/>
    <property type="match status" value="1"/>
</dbReference>
<dbReference type="PROSITE" id="PS51165">
    <property type="entry name" value="THUMP"/>
    <property type="match status" value="1"/>
</dbReference>
<dbReference type="SUPFAM" id="SSF52402">
    <property type="entry name" value="Adenine nucleotide alpha hydrolases-like"/>
    <property type="match status" value="1"/>
</dbReference>
<dbReference type="Pfam" id="PF00581">
    <property type="entry name" value="Rhodanese"/>
    <property type="match status" value="1"/>
</dbReference>
<dbReference type="GO" id="GO:0052837">
    <property type="term" value="P:thiazole biosynthetic process"/>
    <property type="evidence" value="ECO:0007669"/>
    <property type="project" value="TreeGrafter"/>
</dbReference>
<dbReference type="CDD" id="cd11716">
    <property type="entry name" value="THUMP_ThiI"/>
    <property type="match status" value="1"/>
</dbReference>
<dbReference type="InterPro" id="IPR020536">
    <property type="entry name" value="ThiI_AANH"/>
</dbReference>
<dbReference type="InterPro" id="IPR001763">
    <property type="entry name" value="Rhodanese-like_dom"/>
</dbReference>
<dbReference type="GO" id="GO:0140741">
    <property type="term" value="F:tRNA-uracil-4 sulfurtransferase activity"/>
    <property type="evidence" value="ECO:0007669"/>
    <property type="project" value="UniProtKB-EC"/>
</dbReference>
<dbReference type="RefSeq" id="WP_011009369.1">
    <property type="nucleotide sequence ID" value="NZ_DUJP01000030.1"/>
</dbReference>
<dbReference type="GO" id="GO:0009228">
    <property type="term" value="P:thiamine biosynthetic process"/>
    <property type="evidence" value="ECO:0007669"/>
    <property type="project" value="UniProtKB-KW"/>
</dbReference>
<feature type="binding site" evidence="11">
    <location>
        <position position="257"/>
    </location>
    <ligand>
        <name>ATP</name>
        <dbReference type="ChEBI" id="CHEBI:30616"/>
    </ligand>
</feature>
<dbReference type="SMART" id="SM00981">
    <property type="entry name" value="THUMP"/>
    <property type="match status" value="1"/>
</dbReference>
<dbReference type="Gene3D" id="3.40.50.620">
    <property type="entry name" value="HUPs"/>
    <property type="match status" value="1"/>
</dbReference>
<evidence type="ECO:0000256" key="1">
    <source>
        <dbReference type="ARBA" id="ARBA00004496"/>
    </source>
</evidence>
<keyword evidence="9" id="KW-1015">Disulfide bond</keyword>
<keyword evidence="8 11" id="KW-0784">Thiamine biosynthesis</keyword>
<evidence type="ECO:0000256" key="4">
    <source>
        <dbReference type="ARBA" id="ARBA00022679"/>
    </source>
</evidence>
<dbReference type="Proteomes" id="UP000651120">
    <property type="component" value="Unassembled WGS sequence"/>
</dbReference>
<feature type="domain" description="Rhodanese" evidence="12">
    <location>
        <begin position="396"/>
        <end position="479"/>
    </location>
</feature>
<dbReference type="InterPro" id="IPR054173">
    <property type="entry name" value="ThiI_fer"/>
</dbReference>